<dbReference type="PATRIC" id="fig|56193.3.peg.4675"/>
<keyword evidence="1" id="KW-0732">Signal</keyword>
<dbReference type="AlphaFoldDB" id="A0A0M3AJ83"/>
<sequence length="188" mass="20070">MRPALRYAITAAALAASPIAARSPTAEDARRAAIHPVTTPQEMTIWLSRVPKTRDYPPDFAATLSGGSGLFVVEMSTAKDCLPCADLWGKLAQFRARYGWTIRPLNSQEALLRSGRLGLPWVGHPVAWVHPVNDPDRIIPIAIGTDHGVNVSRNAYLAAKMLTGVHASVGLRAMAKFTGIVGPAGAGR</sequence>
<evidence type="ECO:0000256" key="1">
    <source>
        <dbReference type="SAM" id="SignalP"/>
    </source>
</evidence>
<gene>
    <name evidence="2" type="ORF">YP76_22235</name>
</gene>
<reference evidence="2 3" key="1">
    <citation type="submission" date="2015-04" db="EMBL/GenBank/DDBJ databases">
        <title>Genome sequence of aromatic hydrocarbons-degrading Sphingobium chungbukense DJ77.</title>
        <authorList>
            <person name="Kim Y.-C."/>
            <person name="Chae J.-C."/>
        </authorList>
    </citation>
    <scope>NUCLEOTIDE SEQUENCE [LARGE SCALE GENOMIC DNA]</scope>
    <source>
        <strain evidence="2 3">DJ77</strain>
    </source>
</reference>
<evidence type="ECO:0000313" key="3">
    <source>
        <dbReference type="Proteomes" id="UP000033874"/>
    </source>
</evidence>
<keyword evidence="3" id="KW-1185">Reference proteome</keyword>
<comment type="caution">
    <text evidence="2">The sequence shown here is derived from an EMBL/GenBank/DDBJ whole genome shotgun (WGS) entry which is preliminary data.</text>
</comment>
<dbReference type="Proteomes" id="UP000033874">
    <property type="component" value="Unassembled WGS sequence"/>
</dbReference>
<accession>A0A0M3AJ83</accession>
<proteinExistence type="predicted"/>
<dbReference type="EMBL" id="LBIC01000012">
    <property type="protein sequence ID" value="KKW90152.1"/>
    <property type="molecule type" value="Genomic_DNA"/>
</dbReference>
<dbReference type="STRING" id="56193.YP76_22235"/>
<organism evidence="2 3">
    <name type="scientific">Sphingobium chungbukense</name>
    <dbReference type="NCBI Taxonomy" id="56193"/>
    <lineage>
        <taxon>Bacteria</taxon>
        <taxon>Pseudomonadati</taxon>
        <taxon>Pseudomonadota</taxon>
        <taxon>Alphaproteobacteria</taxon>
        <taxon>Sphingomonadales</taxon>
        <taxon>Sphingomonadaceae</taxon>
        <taxon>Sphingobium</taxon>
    </lineage>
</organism>
<protein>
    <submittedName>
        <fullName evidence="2">Uncharacterized protein</fullName>
    </submittedName>
</protein>
<evidence type="ECO:0000313" key="2">
    <source>
        <dbReference type="EMBL" id="KKW90152.1"/>
    </source>
</evidence>
<feature type="chain" id="PRO_5005650469" evidence="1">
    <location>
        <begin position="23"/>
        <end position="188"/>
    </location>
</feature>
<name>A0A0M3AJ83_9SPHN</name>
<feature type="signal peptide" evidence="1">
    <location>
        <begin position="1"/>
        <end position="22"/>
    </location>
</feature>